<feature type="compositionally biased region" description="Basic and acidic residues" evidence="1">
    <location>
        <begin position="157"/>
        <end position="169"/>
    </location>
</feature>
<accession>A0A0D2DWC0</accession>
<gene>
    <name evidence="2" type="ORF">PV04_05743</name>
</gene>
<protein>
    <submittedName>
        <fullName evidence="2">Uncharacterized protein</fullName>
    </submittedName>
</protein>
<dbReference type="HOGENOM" id="CLU_1283111_0_0_1"/>
<sequence length="215" mass="23974">MPQQEQSSTAHHAGRAHIRNPRPVFGMVRTRNGFYTALSSSNLRQARKTSNLPSVSGGKPFSILIYELVAAARSRDPSKPQPTEAFDQLINDVLKAPVPPQGENVMLDPTNLSLGLERFSQRVAKIQQKNDLSLLKNELQHALKKVDECEAAMEGHGPPDDQRKRRAQEEVDEQLSQVEAARKRLKVNTPKDDECHKIDGSVKNSTLLGRDYGFT</sequence>
<organism evidence="2 3">
    <name type="scientific">Phialophora macrospora</name>
    <dbReference type="NCBI Taxonomy" id="1851006"/>
    <lineage>
        <taxon>Eukaryota</taxon>
        <taxon>Fungi</taxon>
        <taxon>Dikarya</taxon>
        <taxon>Ascomycota</taxon>
        <taxon>Pezizomycotina</taxon>
        <taxon>Eurotiomycetes</taxon>
        <taxon>Chaetothyriomycetidae</taxon>
        <taxon>Chaetothyriales</taxon>
        <taxon>Herpotrichiellaceae</taxon>
        <taxon>Phialophora</taxon>
    </lineage>
</organism>
<dbReference type="EMBL" id="KN846959">
    <property type="protein sequence ID" value="KIW66407.1"/>
    <property type="molecule type" value="Genomic_DNA"/>
</dbReference>
<proteinExistence type="predicted"/>
<dbReference type="AlphaFoldDB" id="A0A0D2DWC0"/>
<evidence type="ECO:0000256" key="1">
    <source>
        <dbReference type="SAM" id="MobiDB-lite"/>
    </source>
</evidence>
<feature type="compositionally biased region" description="Basic and acidic residues" evidence="1">
    <location>
        <begin position="189"/>
        <end position="198"/>
    </location>
</feature>
<reference evidence="2 3" key="1">
    <citation type="submission" date="2015-01" db="EMBL/GenBank/DDBJ databases">
        <title>The Genome Sequence of Capronia semiimmersa CBS27337.</title>
        <authorList>
            <consortium name="The Broad Institute Genomics Platform"/>
            <person name="Cuomo C."/>
            <person name="de Hoog S."/>
            <person name="Gorbushina A."/>
            <person name="Stielow B."/>
            <person name="Teixiera M."/>
            <person name="Abouelleil A."/>
            <person name="Chapman S.B."/>
            <person name="Priest M."/>
            <person name="Young S.K."/>
            <person name="Wortman J."/>
            <person name="Nusbaum C."/>
            <person name="Birren B."/>
        </authorList>
    </citation>
    <scope>NUCLEOTIDE SEQUENCE [LARGE SCALE GENOMIC DNA]</scope>
    <source>
        <strain evidence="2 3">CBS 27337</strain>
    </source>
</reference>
<name>A0A0D2DWC0_9EURO</name>
<evidence type="ECO:0000313" key="2">
    <source>
        <dbReference type="EMBL" id="KIW66407.1"/>
    </source>
</evidence>
<evidence type="ECO:0000313" key="3">
    <source>
        <dbReference type="Proteomes" id="UP000054266"/>
    </source>
</evidence>
<feature type="compositionally biased region" description="Polar residues" evidence="1">
    <location>
        <begin position="1"/>
        <end position="10"/>
    </location>
</feature>
<feature type="region of interest" description="Disordered" evidence="1">
    <location>
        <begin position="152"/>
        <end position="198"/>
    </location>
</feature>
<keyword evidence="3" id="KW-1185">Reference proteome</keyword>
<feature type="region of interest" description="Disordered" evidence="1">
    <location>
        <begin position="1"/>
        <end position="22"/>
    </location>
</feature>
<dbReference type="Proteomes" id="UP000054266">
    <property type="component" value="Unassembled WGS sequence"/>
</dbReference>